<keyword evidence="3 6" id="KW-0547">Nucleotide-binding</keyword>
<proteinExistence type="inferred from homology"/>
<comment type="catalytic activity">
    <reaction evidence="5 6">
        <text>cytidine(34) in tRNA(Ile2) + L-lysine + ATP = lysidine(34) in tRNA(Ile2) + AMP + diphosphate + H(+)</text>
        <dbReference type="Rhea" id="RHEA:43744"/>
        <dbReference type="Rhea" id="RHEA-COMP:10625"/>
        <dbReference type="Rhea" id="RHEA-COMP:10670"/>
        <dbReference type="ChEBI" id="CHEBI:15378"/>
        <dbReference type="ChEBI" id="CHEBI:30616"/>
        <dbReference type="ChEBI" id="CHEBI:32551"/>
        <dbReference type="ChEBI" id="CHEBI:33019"/>
        <dbReference type="ChEBI" id="CHEBI:82748"/>
        <dbReference type="ChEBI" id="CHEBI:83665"/>
        <dbReference type="ChEBI" id="CHEBI:456215"/>
        <dbReference type="EC" id="6.3.4.19"/>
    </reaction>
</comment>
<sequence>MKYHVLLRKVATLQRSKKLIPKGTRLLVAFSGGVDSVALSLALIELKEFLGISRFALAHINHGIRGEESLRDEAFCVEFARRKGLEIFVKRLNLDTKIGNLEARARELRYKALEEIREEEGFDLIATAHHLNDLVETILIWLVRGSGREGLLGFEEKEGNIVRPLYLAKREEIEDFVKLKGESWVEDSTNYSLKMARNLIRHKVVPELKKINPKLEESFLRLREILKEEEEILESLTQDAIKKVFKDTELNRKAFLSLPKAIQRRVIYRVFNLRNLKDIDREIRSIKNAR</sequence>
<dbReference type="GO" id="GO:0005737">
    <property type="term" value="C:cytoplasm"/>
    <property type="evidence" value="ECO:0007669"/>
    <property type="project" value="UniProtKB-SubCell"/>
</dbReference>
<dbReference type="AlphaFoldDB" id="A0A7C2VE57"/>
<dbReference type="HAMAP" id="MF_01161">
    <property type="entry name" value="tRNA_Ile_lys_synt"/>
    <property type="match status" value="1"/>
</dbReference>
<evidence type="ECO:0000256" key="6">
    <source>
        <dbReference type="HAMAP-Rule" id="MF_01161"/>
    </source>
</evidence>
<evidence type="ECO:0000313" key="8">
    <source>
        <dbReference type="EMBL" id="HEW45868.1"/>
    </source>
</evidence>
<dbReference type="CDD" id="cd01992">
    <property type="entry name" value="TilS_N"/>
    <property type="match status" value="1"/>
</dbReference>
<dbReference type="EC" id="6.3.4.19" evidence="6"/>
<keyword evidence="1 6" id="KW-0436">Ligase</keyword>
<feature type="binding site" evidence="6">
    <location>
        <begin position="31"/>
        <end position="36"/>
    </location>
    <ligand>
        <name>ATP</name>
        <dbReference type="ChEBI" id="CHEBI:30616"/>
    </ligand>
</feature>
<comment type="similarity">
    <text evidence="6">Belongs to the tRNA(Ile)-lysidine synthase family.</text>
</comment>
<dbReference type="SUPFAM" id="SSF82829">
    <property type="entry name" value="MesJ substrate recognition domain-like"/>
    <property type="match status" value="1"/>
</dbReference>
<keyword evidence="6" id="KW-0963">Cytoplasm</keyword>
<name>A0A7C2VE57_9AQUI</name>
<evidence type="ECO:0000259" key="7">
    <source>
        <dbReference type="Pfam" id="PF01171"/>
    </source>
</evidence>
<comment type="domain">
    <text evidence="6">The N-terminal region contains the highly conserved SGGXDS motif, predicted to be a P-loop motif involved in ATP binding.</text>
</comment>
<dbReference type="InterPro" id="IPR014729">
    <property type="entry name" value="Rossmann-like_a/b/a_fold"/>
</dbReference>
<evidence type="ECO:0000256" key="5">
    <source>
        <dbReference type="ARBA" id="ARBA00048539"/>
    </source>
</evidence>
<dbReference type="Gene3D" id="3.40.50.620">
    <property type="entry name" value="HUPs"/>
    <property type="match status" value="1"/>
</dbReference>
<protein>
    <recommendedName>
        <fullName evidence="6">tRNA(Ile)-lysidine synthase</fullName>
        <ecNumber evidence="6">6.3.4.19</ecNumber>
    </recommendedName>
    <alternativeName>
        <fullName evidence="6">tRNA(Ile)-2-lysyl-cytidine synthase</fullName>
    </alternativeName>
    <alternativeName>
        <fullName evidence="6">tRNA(Ile)-lysidine synthetase</fullName>
    </alternativeName>
</protein>
<dbReference type="PANTHER" id="PTHR43033:SF1">
    <property type="entry name" value="TRNA(ILE)-LYSIDINE SYNTHASE-RELATED"/>
    <property type="match status" value="1"/>
</dbReference>
<reference evidence="8" key="1">
    <citation type="journal article" date="2020" name="mSystems">
        <title>Genome- and Community-Level Interaction Insights into Carbon Utilization and Element Cycling Functions of Hydrothermarchaeota in Hydrothermal Sediment.</title>
        <authorList>
            <person name="Zhou Z."/>
            <person name="Liu Y."/>
            <person name="Xu W."/>
            <person name="Pan J."/>
            <person name="Luo Z.H."/>
            <person name="Li M."/>
        </authorList>
    </citation>
    <scope>NUCLEOTIDE SEQUENCE [LARGE SCALE GENOMIC DNA]</scope>
    <source>
        <strain evidence="8">SpSt-132</strain>
    </source>
</reference>
<keyword evidence="4 6" id="KW-0067">ATP-binding</keyword>
<gene>
    <name evidence="6 8" type="primary">tilS</name>
    <name evidence="8" type="ORF">ENO47_04255</name>
</gene>
<evidence type="ECO:0000256" key="3">
    <source>
        <dbReference type="ARBA" id="ARBA00022741"/>
    </source>
</evidence>
<dbReference type="NCBIfam" id="TIGR02432">
    <property type="entry name" value="lysidine_TilS_N"/>
    <property type="match status" value="1"/>
</dbReference>
<keyword evidence="2 6" id="KW-0819">tRNA processing</keyword>
<organism evidence="8">
    <name type="scientific">Hydrogenobacter sp</name>
    <dbReference type="NCBI Taxonomy" id="2152829"/>
    <lineage>
        <taxon>Bacteria</taxon>
        <taxon>Pseudomonadati</taxon>
        <taxon>Aquificota</taxon>
        <taxon>Aquificia</taxon>
        <taxon>Aquificales</taxon>
        <taxon>Aquificaceae</taxon>
        <taxon>Hydrogenobacter</taxon>
    </lineage>
</organism>
<dbReference type="PANTHER" id="PTHR43033">
    <property type="entry name" value="TRNA(ILE)-LYSIDINE SYNTHASE-RELATED"/>
    <property type="match status" value="1"/>
</dbReference>
<dbReference type="GO" id="GO:0006400">
    <property type="term" value="P:tRNA modification"/>
    <property type="evidence" value="ECO:0007669"/>
    <property type="project" value="UniProtKB-UniRule"/>
</dbReference>
<dbReference type="Pfam" id="PF01171">
    <property type="entry name" value="ATP_bind_3"/>
    <property type="match status" value="1"/>
</dbReference>
<dbReference type="InterPro" id="IPR012795">
    <property type="entry name" value="tRNA_Ile_lys_synt_N"/>
</dbReference>
<dbReference type="Gene3D" id="1.20.59.20">
    <property type="match status" value="1"/>
</dbReference>
<evidence type="ECO:0000256" key="1">
    <source>
        <dbReference type="ARBA" id="ARBA00022598"/>
    </source>
</evidence>
<dbReference type="SUPFAM" id="SSF52402">
    <property type="entry name" value="Adenine nucleotide alpha hydrolases-like"/>
    <property type="match status" value="1"/>
</dbReference>
<comment type="caution">
    <text evidence="8">The sequence shown here is derived from an EMBL/GenBank/DDBJ whole genome shotgun (WGS) entry which is preliminary data.</text>
</comment>
<comment type="function">
    <text evidence="6">Ligates lysine onto the cytidine present at position 34 of the AUA codon-specific tRNA(Ile) that contains the anticodon CAU, in an ATP-dependent manner. Cytidine is converted to lysidine, thus changing the amino acid specificity of the tRNA from methionine to isoleucine.</text>
</comment>
<comment type="subcellular location">
    <subcellularLocation>
        <location evidence="6">Cytoplasm</location>
    </subcellularLocation>
</comment>
<dbReference type="InterPro" id="IPR012094">
    <property type="entry name" value="tRNA_Ile_lys_synt"/>
</dbReference>
<evidence type="ECO:0000256" key="2">
    <source>
        <dbReference type="ARBA" id="ARBA00022694"/>
    </source>
</evidence>
<dbReference type="EMBL" id="DSFP01000035">
    <property type="protein sequence ID" value="HEW45868.1"/>
    <property type="molecule type" value="Genomic_DNA"/>
</dbReference>
<evidence type="ECO:0000256" key="4">
    <source>
        <dbReference type="ARBA" id="ARBA00022840"/>
    </source>
</evidence>
<dbReference type="InterPro" id="IPR011063">
    <property type="entry name" value="TilS/TtcA_N"/>
</dbReference>
<accession>A0A7C2VE57</accession>
<feature type="domain" description="tRNA(Ile)-lysidine/2-thiocytidine synthase N-terminal" evidence="7">
    <location>
        <begin position="26"/>
        <end position="203"/>
    </location>
</feature>
<dbReference type="GO" id="GO:0005524">
    <property type="term" value="F:ATP binding"/>
    <property type="evidence" value="ECO:0007669"/>
    <property type="project" value="UniProtKB-UniRule"/>
</dbReference>
<dbReference type="GO" id="GO:0032267">
    <property type="term" value="F:tRNA(Ile)-lysidine synthase activity"/>
    <property type="evidence" value="ECO:0007669"/>
    <property type="project" value="UniProtKB-EC"/>
</dbReference>